<dbReference type="Gene3D" id="1.10.287.70">
    <property type="match status" value="2"/>
</dbReference>
<comment type="caution">
    <text evidence="11">The sequence shown here is derived from an EMBL/GenBank/DDBJ whole genome shotgun (WGS) entry which is preliminary data.</text>
</comment>
<feature type="region of interest" description="Disordered" evidence="8">
    <location>
        <begin position="633"/>
        <end position="736"/>
    </location>
</feature>
<dbReference type="Proteomes" id="UP000751190">
    <property type="component" value="Unassembled WGS sequence"/>
</dbReference>
<feature type="compositionally biased region" description="Basic and acidic residues" evidence="8">
    <location>
        <begin position="528"/>
        <end position="542"/>
    </location>
</feature>
<accession>A0A8J6C7X8</accession>
<feature type="compositionally biased region" description="Low complexity" evidence="8">
    <location>
        <begin position="721"/>
        <end position="730"/>
    </location>
</feature>
<keyword evidence="4 9" id="KW-1133">Transmembrane helix</keyword>
<evidence type="ECO:0000256" key="8">
    <source>
        <dbReference type="SAM" id="MobiDB-lite"/>
    </source>
</evidence>
<feature type="transmembrane region" description="Helical" evidence="9">
    <location>
        <begin position="271"/>
        <end position="294"/>
    </location>
</feature>
<dbReference type="SUPFAM" id="SSF51206">
    <property type="entry name" value="cAMP-binding domain-like"/>
    <property type="match status" value="1"/>
</dbReference>
<dbReference type="SMART" id="SM00100">
    <property type="entry name" value="cNMP"/>
    <property type="match status" value="1"/>
</dbReference>
<feature type="transmembrane region" description="Helical" evidence="9">
    <location>
        <begin position="1090"/>
        <end position="1111"/>
    </location>
</feature>
<dbReference type="PANTHER" id="PTHR45638">
    <property type="entry name" value="CYCLIC NUCLEOTIDE-GATED CATION CHANNEL SUBUNIT A"/>
    <property type="match status" value="1"/>
</dbReference>
<feature type="compositionally biased region" description="Basic residues" evidence="8">
    <location>
        <begin position="638"/>
        <end position="647"/>
    </location>
</feature>
<keyword evidence="7" id="KW-0407">Ion channel</keyword>
<feature type="region of interest" description="Disordered" evidence="8">
    <location>
        <begin position="779"/>
        <end position="837"/>
    </location>
</feature>
<protein>
    <recommendedName>
        <fullName evidence="10">Cyclic nucleotide-binding domain-containing protein</fullName>
    </recommendedName>
</protein>
<dbReference type="InterPro" id="IPR005821">
    <property type="entry name" value="Ion_trans_dom"/>
</dbReference>
<feature type="transmembrane region" description="Helical" evidence="9">
    <location>
        <begin position="1007"/>
        <end position="1029"/>
    </location>
</feature>
<proteinExistence type="predicted"/>
<evidence type="ECO:0000259" key="10">
    <source>
        <dbReference type="PROSITE" id="PS50042"/>
    </source>
</evidence>
<dbReference type="InterPro" id="IPR014710">
    <property type="entry name" value="RmlC-like_jellyroll"/>
</dbReference>
<feature type="transmembrane region" description="Helical" evidence="9">
    <location>
        <begin position="1041"/>
        <end position="1063"/>
    </location>
</feature>
<feature type="transmembrane region" description="Helical" evidence="9">
    <location>
        <begin position="325"/>
        <end position="344"/>
    </location>
</feature>
<dbReference type="InterPro" id="IPR018490">
    <property type="entry name" value="cNMP-bd_dom_sf"/>
</dbReference>
<dbReference type="InterPro" id="IPR000595">
    <property type="entry name" value="cNMP-bd_dom"/>
</dbReference>
<feature type="transmembrane region" description="Helical" evidence="9">
    <location>
        <begin position="1148"/>
        <end position="1167"/>
    </location>
</feature>
<dbReference type="PROSITE" id="PS50042">
    <property type="entry name" value="CNMP_BINDING_3"/>
    <property type="match status" value="1"/>
</dbReference>
<keyword evidence="7" id="KW-1071">Ligand-gated ion channel</keyword>
<dbReference type="OrthoDB" id="421226at2759"/>
<sequence>MAVAQGGKTSGDNVFSAAQAVYKSLVQNSFTPGVQTSADERVLRTPTLKAFEDISRRAGQRHAAATVDDCMRRASSGEAAALSAENEEEALRQAATAYEAGLVQLNAARALAQPVRASPAGAHFASAQPAVPAFVAQPWSSAAPFDAANARASSGPQHCVGILPSAHSLPFAAFHGARACQHAPPPSFPEGHIVDPLVAAAKSQGESFVNALNKDDARVLAKALKTHRVDVFIAAQLVRCLRIVDLLAFLKAVNNDLTSNVRLLAVSKFSLILFFVPHWVACAWLLVADGWHIWDSKEVQLPSWPAQFELVTGNPLLDANEITLAQRYLFALFMSYAGLCGLGYSDLTLTREIEIILATVVTLLHTIFYAYVLGTLFHYLVRTDENTVNFKALLKACDGFATERKLPPALAAKPRASPIPTIVASAQQREAEAAAAANAAEKRVRTAVQRTAVVFHQLLAVFDFDAASSGAFAGNEKRPAREDTPAQVRLSDVRRLRLQLGESGSQQIAALYEHLHHAAIALGAPLADREGEGAERQAERRTWHTRARKDKHASGARSTSERSRPSANAESSDEREACQAVGGVAATATADAEDAPPLFETTTGTCEGTLAVSMSQRLVGSLAAISTRALDASSGHLANRRSRRGRHSAGSLNTSEKPASAPRPRSADVSRDLAVTSRTPSIEPSVEASSPMGNPHAHRSCSLSTSASPTVGRSQQPHAPPAVASPAMPAQHARVALGGGEDAARLARRAKRALLSEAHFFPAVAAWILSTTADAEEEEASAAAHSAAGAAQGSPAMPALNLHLKNPPGTHNGLSKDGVVEPSPAADEATGASAPDGARLLTTERVASLLEALDASLWSAEALTGIADRLAVRLDSGRLLRGEAVRAGALLAIIAQAVVVPPDATAHMLADVFASRLELELAIDGEDDQERRMARRSLLSREPVTWLSVERALRDAVTAGIANNAWKGVGDASALARQDDAARDAGLLGASTKPWYIASVKSRGYRAAHACFLLMVSMDVLLLPLELVFIRQTETMLWLQAARIAFDALYVVRIAGSFFVSFVNEKSVEVTDPHACRKAYLAGNCVMDMLAAFPLNLVLMTVGVTPMQFYASRLPRVLNARYCYRRYREWLASIDDEDLFSGMLSTMFIFLLTLHLLATVMDLFGYAEFVRDLTYETWAELYEIRRMEVNARRLDSRQAETIVLDHYLVSYFQTVSLVTTVGGMPPSNIAEFALQIFIMLVSMTVYAVIVGNLSSLVMKQDDEIIAKRAQLELVQGYVRHIRVPKELKQRLTRFFQQRFKSTSLSAVPADVIYRGLPMEVQIEVSKHTNRAVIEAARILRGCSAGFVDRLSSLLQERTPEAESVIFRTAEACKELIFVASGVIELYDDHQPGEEASITETRSFGETLGDVPFVFQVRHVHNARAAPDVETRMFVLLSAGYVDLLKTFPGMHDIVMENAIHQHEGAR</sequence>
<feature type="transmembrane region" description="Helical" evidence="9">
    <location>
        <begin position="1232"/>
        <end position="1258"/>
    </location>
</feature>
<evidence type="ECO:0000256" key="9">
    <source>
        <dbReference type="SAM" id="Phobius"/>
    </source>
</evidence>
<gene>
    <name evidence="11" type="ORF">KFE25_012280</name>
</gene>
<dbReference type="SUPFAM" id="SSF81324">
    <property type="entry name" value="Voltage-gated potassium channels"/>
    <property type="match status" value="2"/>
</dbReference>
<evidence type="ECO:0000256" key="2">
    <source>
        <dbReference type="ARBA" id="ARBA00022448"/>
    </source>
</evidence>
<dbReference type="InterPro" id="IPR050866">
    <property type="entry name" value="CNG_cation_channel"/>
</dbReference>
<feature type="domain" description="Cyclic nucleotide-binding" evidence="10">
    <location>
        <begin position="1338"/>
        <end position="1425"/>
    </location>
</feature>
<dbReference type="Pfam" id="PF00520">
    <property type="entry name" value="Ion_trans"/>
    <property type="match status" value="1"/>
</dbReference>
<feature type="compositionally biased region" description="Polar residues" evidence="8">
    <location>
        <begin position="676"/>
        <end position="692"/>
    </location>
</feature>
<reference evidence="11" key="1">
    <citation type="submission" date="2021-05" db="EMBL/GenBank/DDBJ databases">
        <title>The genome of the haptophyte Pavlova lutheri (Diacronema luteri, Pavlovales) - a model for lipid biosynthesis in eukaryotic algae.</title>
        <authorList>
            <person name="Hulatt C.J."/>
            <person name="Posewitz M.C."/>
        </authorList>
    </citation>
    <scope>NUCLEOTIDE SEQUENCE</scope>
    <source>
        <strain evidence="11">NIVA-4/92</strain>
    </source>
</reference>
<organism evidence="11 12">
    <name type="scientific">Diacronema lutheri</name>
    <name type="common">Unicellular marine alga</name>
    <name type="synonym">Monochrysis lutheri</name>
    <dbReference type="NCBI Taxonomy" id="2081491"/>
    <lineage>
        <taxon>Eukaryota</taxon>
        <taxon>Haptista</taxon>
        <taxon>Haptophyta</taxon>
        <taxon>Pavlovophyceae</taxon>
        <taxon>Pavlovales</taxon>
        <taxon>Pavlovaceae</taxon>
        <taxon>Diacronema</taxon>
    </lineage>
</organism>
<evidence type="ECO:0000256" key="5">
    <source>
        <dbReference type="ARBA" id="ARBA00023065"/>
    </source>
</evidence>
<dbReference type="Gene3D" id="2.60.120.10">
    <property type="entry name" value="Jelly Rolls"/>
    <property type="match status" value="1"/>
</dbReference>
<keyword evidence="6 9" id="KW-0472">Membrane</keyword>
<evidence type="ECO:0000256" key="4">
    <source>
        <dbReference type="ARBA" id="ARBA00022989"/>
    </source>
</evidence>
<dbReference type="EMBL" id="JAGTXO010000011">
    <property type="protein sequence ID" value="KAG8464917.1"/>
    <property type="molecule type" value="Genomic_DNA"/>
</dbReference>
<evidence type="ECO:0000313" key="12">
    <source>
        <dbReference type="Proteomes" id="UP000751190"/>
    </source>
</evidence>
<feature type="region of interest" description="Disordered" evidence="8">
    <location>
        <begin position="528"/>
        <end position="583"/>
    </location>
</feature>
<keyword evidence="12" id="KW-1185">Reference proteome</keyword>
<keyword evidence="5" id="KW-0406">Ion transport</keyword>
<name>A0A8J6C7X8_DIALT</name>
<evidence type="ECO:0000256" key="6">
    <source>
        <dbReference type="ARBA" id="ARBA00023136"/>
    </source>
</evidence>
<keyword evidence="3 9" id="KW-0812">Transmembrane</keyword>
<dbReference type="GO" id="GO:0005221">
    <property type="term" value="F:intracellularly cyclic nucleotide-activated monoatomic cation channel activity"/>
    <property type="evidence" value="ECO:0007669"/>
    <property type="project" value="InterPro"/>
</dbReference>
<feature type="compositionally biased region" description="Low complexity" evidence="8">
    <location>
        <begin position="781"/>
        <end position="799"/>
    </location>
</feature>
<dbReference type="GO" id="GO:0016020">
    <property type="term" value="C:membrane"/>
    <property type="evidence" value="ECO:0007669"/>
    <property type="project" value="UniProtKB-SubCell"/>
</dbReference>
<evidence type="ECO:0000256" key="3">
    <source>
        <dbReference type="ARBA" id="ARBA00022692"/>
    </source>
</evidence>
<dbReference type="PANTHER" id="PTHR45638:SF11">
    <property type="entry name" value="CYCLIC NUCLEOTIDE-GATED CATION CHANNEL SUBUNIT A"/>
    <property type="match status" value="1"/>
</dbReference>
<comment type="subcellular location">
    <subcellularLocation>
        <location evidence="1">Membrane</location>
        <topology evidence="1">Multi-pass membrane protein</topology>
    </subcellularLocation>
</comment>
<feature type="transmembrane region" description="Helical" evidence="9">
    <location>
        <begin position="356"/>
        <end position="381"/>
    </location>
</feature>
<evidence type="ECO:0000256" key="1">
    <source>
        <dbReference type="ARBA" id="ARBA00004141"/>
    </source>
</evidence>
<keyword evidence="2" id="KW-0813">Transport</keyword>
<dbReference type="CDD" id="cd00038">
    <property type="entry name" value="CAP_ED"/>
    <property type="match status" value="1"/>
</dbReference>
<feature type="compositionally biased region" description="Polar residues" evidence="8">
    <location>
        <begin position="701"/>
        <end position="716"/>
    </location>
</feature>
<evidence type="ECO:0000256" key="7">
    <source>
        <dbReference type="ARBA" id="ARBA00023286"/>
    </source>
</evidence>
<evidence type="ECO:0000313" key="11">
    <source>
        <dbReference type="EMBL" id="KAG8464917.1"/>
    </source>
</evidence>
<dbReference type="GO" id="GO:0044877">
    <property type="term" value="F:protein-containing complex binding"/>
    <property type="evidence" value="ECO:0007669"/>
    <property type="project" value="TreeGrafter"/>
</dbReference>